<dbReference type="InterPro" id="IPR016035">
    <property type="entry name" value="Acyl_Trfase/lysoPLipase"/>
</dbReference>
<dbReference type="Gene3D" id="3.40.366.10">
    <property type="entry name" value="Malonyl-Coenzyme A Acyl Carrier Protein, domain 2"/>
    <property type="match status" value="1"/>
</dbReference>
<dbReference type="OrthoDB" id="541883at2759"/>
<dbReference type="InterPro" id="IPR011004">
    <property type="entry name" value="Trimer_LpxA-like_sf"/>
</dbReference>
<dbReference type="Proteomes" id="UP000291116">
    <property type="component" value="Unassembled WGS sequence"/>
</dbReference>
<dbReference type="Gene3D" id="3.30.70.250">
    <property type="entry name" value="Malonyl-CoA ACP transacylase, ACP-binding"/>
    <property type="match status" value="1"/>
</dbReference>
<dbReference type="EMBL" id="CAACVS010000130">
    <property type="protein sequence ID" value="VEU37541.1"/>
    <property type="molecule type" value="Genomic_DNA"/>
</dbReference>
<organism evidence="2 3">
    <name type="scientific">Pseudo-nitzschia multistriata</name>
    <dbReference type="NCBI Taxonomy" id="183589"/>
    <lineage>
        <taxon>Eukaryota</taxon>
        <taxon>Sar</taxon>
        <taxon>Stramenopiles</taxon>
        <taxon>Ochrophyta</taxon>
        <taxon>Bacillariophyta</taxon>
        <taxon>Bacillariophyceae</taxon>
        <taxon>Bacillariophycidae</taxon>
        <taxon>Bacillariales</taxon>
        <taxon>Bacillariaceae</taxon>
        <taxon>Pseudo-nitzschia</taxon>
    </lineage>
</organism>
<dbReference type="SMART" id="SM00827">
    <property type="entry name" value="PKS_AT"/>
    <property type="match status" value="1"/>
</dbReference>
<accession>A0A448Z694</accession>
<dbReference type="InterPro" id="IPR052760">
    <property type="entry name" value="Mitochondrial_malonyltrans"/>
</dbReference>
<dbReference type="SUPFAM" id="SSF51161">
    <property type="entry name" value="Trimeric LpxA-like enzymes"/>
    <property type="match status" value="1"/>
</dbReference>
<gene>
    <name evidence="2" type="ORF">PSNMU_V1.4_AUG-EV-PASAV3_0043430</name>
</gene>
<dbReference type="PANTHER" id="PTHR47170:SF2">
    <property type="entry name" value="MALONYL-COA:ACP TRANSACYLASE (MAT) DOMAIN-CONTAINING PROTEIN"/>
    <property type="match status" value="1"/>
</dbReference>
<dbReference type="InterPro" id="IPR014043">
    <property type="entry name" value="Acyl_transferase_dom"/>
</dbReference>
<evidence type="ECO:0000259" key="1">
    <source>
        <dbReference type="SMART" id="SM00827"/>
    </source>
</evidence>
<evidence type="ECO:0000313" key="2">
    <source>
        <dbReference type="EMBL" id="VEU37541.1"/>
    </source>
</evidence>
<dbReference type="AlphaFoldDB" id="A0A448Z694"/>
<dbReference type="GO" id="GO:0016740">
    <property type="term" value="F:transferase activity"/>
    <property type="evidence" value="ECO:0007669"/>
    <property type="project" value="InterPro"/>
</dbReference>
<reference evidence="2 3" key="1">
    <citation type="submission" date="2019-01" db="EMBL/GenBank/DDBJ databases">
        <authorList>
            <person name="Ferrante I. M."/>
        </authorList>
    </citation>
    <scope>NUCLEOTIDE SEQUENCE [LARGE SCALE GENOMIC DNA]</scope>
    <source>
        <strain evidence="2 3">B856</strain>
    </source>
</reference>
<dbReference type="PANTHER" id="PTHR47170">
    <property type="entry name" value="MALONYL-COA ACP TRANSACYLASE, ACP-BINDING"/>
    <property type="match status" value="1"/>
</dbReference>
<evidence type="ECO:0000313" key="3">
    <source>
        <dbReference type="Proteomes" id="UP000291116"/>
    </source>
</evidence>
<sequence>MVYLCTSTIIYPFSGTELYCVWLRFMGATIGKKVFISPENGGFREIDFMNIGNNCVMMTPNIHAHYTDHGKLQFCPVKLEDGCEINIGATVMPLTTYGKNCRLRPFAVTVKGQHCEENTSYEGNPCKAVKAPSEKVAVLFAGQGSQYPGMLDSLTHNEEAKKLLKTACEHLDMNIEEICSITADTKAIENTRIAQPIVFVADLMAAEMMRQKAALDFSKTIAVAGYSLGELSALCFAKAISYKDALSLVKVRADAMASCNGGSMCNLRGASRKDADNLAKKFKCKIANIVSDHHDQIERNLYVIAGPSSSIDHLISHVNVDVEGGLRAKKLRVSAAFHTNDMKQAQLKFKQALENVKISLPSDVLVYSNVTGRPYSSEEEIRRLLPLQISSPVQWHGTVLDMVEKEGISKFIECGPMDTLSKMLSLIFPDITSDKILTSDDCN</sequence>
<dbReference type="Pfam" id="PF00698">
    <property type="entry name" value="Acyl_transf_1"/>
    <property type="match status" value="1"/>
</dbReference>
<dbReference type="Gene3D" id="2.160.10.10">
    <property type="entry name" value="Hexapeptide repeat proteins"/>
    <property type="match status" value="1"/>
</dbReference>
<feature type="domain" description="Malonyl-CoA:ACP transacylase (MAT)" evidence="1">
    <location>
        <begin position="139"/>
        <end position="441"/>
    </location>
</feature>
<dbReference type="InterPro" id="IPR001227">
    <property type="entry name" value="Ac_transferase_dom_sf"/>
</dbReference>
<protein>
    <recommendedName>
        <fullName evidence="1">Malonyl-CoA:ACP transacylase (MAT) domain-containing protein</fullName>
    </recommendedName>
</protein>
<name>A0A448Z694_9STRA</name>
<proteinExistence type="predicted"/>
<dbReference type="SUPFAM" id="SSF52151">
    <property type="entry name" value="FabD/lysophospholipase-like"/>
    <property type="match status" value="1"/>
</dbReference>
<keyword evidence="3" id="KW-1185">Reference proteome</keyword>